<dbReference type="Gene3D" id="1.10.8.10">
    <property type="entry name" value="DNA helicase RuvA subunit, C-terminal domain"/>
    <property type="match status" value="1"/>
</dbReference>
<name>A0A381VRV3_9ZZZZ</name>
<gene>
    <name evidence="2" type="ORF">METZ01_LOCUS95838</name>
</gene>
<proteinExistence type="predicted"/>
<organism evidence="2">
    <name type="scientific">marine metagenome</name>
    <dbReference type="NCBI Taxonomy" id="408172"/>
    <lineage>
        <taxon>unclassified sequences</taxon>
        <taxon>metagenomes</taxon>
        <taxon>ecological metagenomes</taxon>
    </lineage>
</organism>
<reference evidence="2" key="1">
    <citation type="submission" date="2018-05" db="EMBL/GenBank/DDBJ databases">
        <authorList>
            <person name="Lanie J.A."/>
            <person name="Ng W.-L."/>
            <person name="Kazmierczak K.M."/>
            <person name="Andrzejewski T.M."/>
            <person name="Davidsen T.M."/>
            <person name="Wayne K.J."/>
            <person name="Tettelin H."/>
            <person name="Glass J.I."/>
            <person name="Rusch D."/>
            <person name="Podicherti R."/>
            <person name="Tsui H.-C.T."/>
            <person name="Winkler M.E."/>
        </authorList>
    </citation>
    <scope>NUCLEOTIDE SEQUENCE</scope>
</reference>
<dbReference type="InterPro" id="IPR040758">
    <property type="entry name" value="PrmC_N"/>
</dbReference>
<accession>A0A381VRV3</accession>
<evidence type="ECO:0000259" key="1">
    <source>
        <dbReference type="Pfam" id="PF17827"/>
    </source>
</evidence>
<dbReference type="Pfam" id="PF17827">
    <property type="entry name" value="PrmC_N"/>
    <property type="match status" value="1"/>
</dbReference>
<dbReference type="EMBL" id="UINC01009591">
    <property type="protein sequence ID" value="SVA42984.1"/>
    <property type="molecule type" value="Genomic_DNA"/>
</dbReference>
<evidence type="ECO:0000313" key="2">
    <source>
        <dbReference type="EMBL" id="SVA42984.1"/>
    </source>
</evidence>
<protein>
    <recommendedName>
        <fullName evidence="1">Release factor glutamine methyltransferase N-terminal domain-containing protein</fullName>
    </recommendedName>
</protein>
<sequence>VELTAKQSENLSDLIERRAAGEPVAYLLGHKEFWSLD</sequence>
<feature type="non-terminal residue" evidence="2">
    <location>
        <position position="37"/>
    </location>
</feature>
<feature type="domain" description="Release factor glutamine methyltransferase N-terminal" evidence="1">
    <location>
        <begin position="2"/>
        <end position="29"/>
    </location>
</feature>
<feature type="non-terminal residue" evidence="2">
    <location>
        <position position="1"/>
    </location>
</feature>
<dbReference type="AlphaFoldDB" id="A0A381VRV3"/>